<evidence type="ECO:0000313" key="2">
    <source>
        <dbReference type="Proteomes" id="UP001175227"/>
    </source>
</evidence>
<dbReference type="EMBL" id="JAUEPR010000006">
    <property type="protein sequence ID" value="KAK0483167.1"/>
    <property type="molecule type" value="Genomic_DNA"/>
</dbReference>
<comment type="caution">
    <text evidence="1">The sequence shown here is derived from an EMBL/GenBank/DDBJ whole genome shotgun (WGS) entry which is preliminary data.</text>
</comment>
<name>A0AA39PFC0_9AGAR</name>
<reference evidence="1" key="1">
    <citation type="submission" date="2023-06" db="EMBL/GenBank/DDBJ databases">
        <authorList>
            <consortium name="Lawrence Berkeley National Laboratory"/>
            <person name="Ahrendt S."/>
            <person name="Sahu N."/>
            <person name="Indic B."/>
            <person name="Wong-Bajracharya J."/>
            <person name="Merenyi Z."/>
            <person name="Ke H.-M."/>
            <person name="Monk M."/>
            <person name="Kocsube S."/>
            <person name="Drula E."/>
            <person name="Lipzen A."/>
            <person name="Balint B."/>
            <person name="Henrissat B."/>
            <person name="Andreopoulos B."/>
            <person name="Martin F.M."/>
            <person name="Harder C.B."/>
            <person name="Rigling D."/>
            <person name="Ford K.L."/>
            <person name="Foster G.D."/>
            <person name="Pangilinan J."/>
            <person name="Papanicolaou A."/>
            <person name="Barry K."/>
            <person name="LaButti K."/>
            <person name="Viragh M."/>
            <person name="Koriabine M."/>
            <person name="Yan M."/>
            <person name="Riley R."/>
            <person name="Champramary S."/>
            <person name="Plett K.L."/>
            <person name="Tsai I.J."/>
            <person name="Slot J."/>
            <person name="Sipos G."/>
            <person name="Plett J."/>
            <person name="Nagy L.G."/>
            <person name="Grigoriev I.V."/>
        </authorList>
    </citation>
    <scope>NUCLEOTIDE SEQUENCE</scope>
    <source>
        <strain evidence="1">ICMP 16352</strain>
    </source>
</reference>
<keyword evidence="2" id="KW-1185">Reference proteome</keyword>
<organism evidence="1 2">
    <name type="scientific">Armillaria novae-zelandiae</name>
    <dbReference type="NCBI Taxonomy" id="153914"/>
    <lineage>
        <taxon>Eukaryota</taxon>
        <taxon>Fungi</taxon>
        <taxon>Dikarya</taxon>
        <taxon>Basidiomycota</taxon>
        <taxon>Agaricomycotina</taxon>
        <taxon>Agaricomycetes</taxon>
        <taxon>Agaricomycetidae</taxon>
        <taxon>Agaricales</taxon>
        <taxon>Marasmiineae</taxon>
        <taxon>Physalacriaceae</taxon>
        <taxon>Armillaria</taxon>
    </lineage>
</organism>
<evidence type="ECO:0000313" key="1">
    <source>
        <dbReference type="EMBL" id="KAK0483167.1"/>
    </source>
</evidence>
<proteinExistence type="predicted"/>
<dbReference type="Proteomes" id="UP001175227">
    <property type="component" value="Unassembled WGS sequence"/>
</dbReference>
<accession>A0AA39PFC0</accession>
<gene>
    <name evidence="1" type="ORF">IW261DRAFT_1591475</name>
</gene>
<dbReference type="AlphaFoldDB" id="A0AA39PFC0"/>
<sequence length="228" mass="25232">MDMGNKIGVTQRKVFPLHIAGKHSMNARLHDFAPYTNCQSKIHHGIGASSYITNAFTSSIDADPMPFALPSSSLNNPDQLGPIAQATTHEVEGYSLGDGDQNRTFHYHSNAVQDAMPESGAWGVVVRVANSFRLQPTVGLSPVLPLLEERLGLARLTKNDNMKRVTLAWQDTCESEPDRKQWRKARKDSHRLKGLILSNLPPSSKPPPSALFMTRRAGYPECKRFADV</sequence>
<protein>
    <submittedName>
        <fullName evidence="1">Uncharacterized protein</fullName>
    </submittedName>
</protein>